<gene>
    <name evidence="2" type="ORF">JR316_003082</name>
</gene>
<proteinExistence type="predicted"/>
<feature type="region of interest" description="Disordered" evidence="1">
    <location>
        <begin position="266"/>
        <end position="297"/>
    </location>
</feature>
<dbReference type="AlphaFoldDB" id="A0A8H8CMT4"/>
<dbReference type="EMBL" id="JAFIQS010000003">
    <property type="protein sequence ID" value="KAG5171005.1"/>
    <property type="molecule type" value="Genomic_DNA"/>
</dbReference>
<evidence type="ECO:0000256" key="1">
    <source>
        <dbReference type="SAM" id="MobiDB-lite"/>
    </source>
</evidence>
<dbReference type="OrthoDB" id="3094069at2759"/>
<protein>
    <submittedName>
        <fullName evidence="2">Uncharacterized protein</fullName>
    </submittedName>
</protein>
<accession>A0A8H8CMT4</accession>
<name>A0A8H8CMT4_PSICU</name>
<evidence type="ECO:0000313" key="2">
    <source>
        <dbReference type="EMBL" id="KAG5171005.1"/>
    </source>
</evidence>
<organism evidence="2">
    <name type="scientific">Psilocybe cubensis</name>
    <name type="common">Psychedelic mushroom</name>
    <name type="synonym">Stropharia cubensis</name>
    <dbReference type="NCBI Taxonomy" id="181762"/>
    <lineage>
        <taxon>Eukaryota</taxon>
        <taxon>Fungi</taxon>
        <taxon>Dikarya</taxon>
        <taxon>Basidiomycota</taxon>
        <taxon>Agaricomycotina</taxon>
        <taxon>Agaricomycetes</taxon>
        <taxon>Agaricomycetidae</taxon>
        <taxon>Agaricales</taxon>
        <taxon>Agaricineae</taxon>
        <taxon>Strophariaceae</taxon>
        <taxon>Psilocybe</taxon>
    </lineage>
</organism>
<comment type="caution">
    <text evidence="2">The sequence shown here is derived from an EMBL/GenBank/DDBJ whole genome shotgun (WGS) entry which is preliminary data.</text>
</comment>
<feature type="compositionally biased region" description="Basic and acidic residues" evidence="1">
    <location>
        <begin position="284"/>
        <end position="297"/>
    </location>
</feature>
<sequence length="635" mass="72478">MPSKKHTQSVLEKQISKTIALYIDSAITAPPKHQPYHNDVRDFTHVFEVFWKEDFSGIDLDAVYKRKPDDPSWLSYFSDHKINAVRLVLAVRDRDINLVLVEGQPPPAPAVDSVSLKDISYETFAGILRGLVRATKKLEETEISITSEIIRYLESMPNQTCEDELSDGFYEEFKLLRSKVDIHQAYATTPEEPDWLARYSNQAINIVRIVVLLRAYDESAASVLESFGDQELSLEYVVFEDVSLQDFLDVFRQLVGAERRLRRKSEAENSLDIMEPPSSDSDTASEHEADEKTIHAKDAPPRSIYELDFVGSESTLHDDQEDVIKIEEVEFDTEEEFRRQLEQWDVHEALEDLPEDIIGPLLEDSKTRRITIAILRKALDVKGSTNTAINRNLNIILHELRREYRIAHTPSFLYGMEYTYQRPVTPFIYGYLALSSVSYVLRSRCRALKTPTASNLVANVDITKDDLTATVEELKSFPVFQEVMLDRVRMMNTRVDIYQDVISHCIEIGSALQTICVFNGPANKPHFTLDPGKCRDLRTAIEDFTQFDDAMLDKNHFQEFPGCMVKVTISANKASGILTLFKNIIDLKYTPVCMQNEDLVNAVDGATVLHSRWHKRSTKSENSLYFPLQPESSGA</sequence>
<reference evidence="2" key="1">
    <citation type="submission" date="2021-02" db="EMBL/GenBank/DDBJ databases">
        <title>Psilocybe cubensis genome.</title>
        <authorList>
            <person name="Mckernan K.J."/>
            <person name="Crawford S."/>
            <person name="Trippe A."/>
            <person name="Kane L.T."/>
            <person name="Mclaughlin S."/>
        </authorList>
    </citation>
    <scope>NUCLEOTIDE SEQUENCE [LARGE SCALE GENOMIC DNA]</scope>
    <source>
        <strain evidence="2">MGC-MH-2018</strain>
    </source>
</reference>